<protein>
    <submittedName>
        <fullName evidence="1">Hypothetical phage protein</fullName>
    </submittedName>
</protein>
<evidence type="ECO:0000313" key="1">
    <source>
        <dbReference type="EMBL" id="ACH89005.1"/>
    </source>
</evidence>
<keyword evidence="2" id="KW-1185">Reference proteome</keyword>
<name>B8QTZ0_9CAUD</name>
<accession>B8QTZ0</accession>
<dbReference type="Proteomes" id="UP000002599">
    <property type="component" value="Segment"/>
</dbReference>
<evidence type="ECO:0000313" key="2">
    <source>
        <dbReference type="Proteomes" id="UP000002599"/>
    </source>
</evidence>
<dbReference type="RefSeq" id="YP_002456115.1">
    <property type="nucleotide sequence ID" value="NC_011811.1"/>
</dbReference>
<dbReference type="KEGG" id="vg:7256729"/>
<reference evidence="1 2" key="1">
    <citation type="journal article" date="2009" name="Appl. Environ. Microbiol.">
        <title>Complete genome of the broad-host-range Erwinia amylovora phage phiEa21-4 and its relationship to Salmonella phage felix O1.</title>
        <authorList>
            <person name="Lehman S.M."/>
            <person name="Kropinski A.M."/>
            <person name="Castle A.J."/>
            <person name="Svircev A.M."/>
        </authorList>
    </citation>
    <scope>NUCLEOTIDE SEQUENCE [LARGE SCALE GENOMIC DNA]</scope>
</reference>
<sequence length="235" mass="26871">MVKSGVVTIPHVLRNLWISSLLKNLEKVGLIVSKFKNPLLIPCLILSQMDVMQEANEIMELPKLSEQNDYLDYFIDPSKGIRYFMACMYGMTESILKDDKECFWKEFAKVMKSPATFDVPDSKTLNGLIDEAMKDFFDVAPQIIGDSPAKAFTETWFDSDSQPDSYITKAYAIERITPFLFAAIYWLTDTSESRSLSTYQEAVGQSDLLDKIYSIMETSKVSSLKYIQKKDKNHD</sequence>
<proteinExistence type="predicted"/>
<dbReference type="EMBL" id="EU710883">
    <property type="protein sequence ID" value="ACH89005.1"/>
    <property type="molecule type" value="Genomic_DNA"/>
</dbReference>
<gene>
    <name evidence="1" type="primary">92</name>
</gene>
<organism evidence="1 2">
    <name type="scientific">Erwinia phage phiEa21-4</name>
    <dbReference type="NCBI Taxonomy" id="557393"/>
    <lineage>
        <taxon>Viruses</taxon>
        <taxon>Duplodnaviria</taxon>
        <taxon>Heunggongvirae</taxon>
        <taxon>Uroviricota</taxon>
        <taxon>Caudoviricetes</taxon>
        <taxon>Andersonviridae</taxon>
        <taxon>Ounavirinae</taxon>
        <taxon>Kolesnikvirus</taxon>
        <taxon>Kolesnikvirus Ea214</taxon>
    </lineage>
</organism>
<dbReference type="OrthoDB" id="30500at10239"/>